<dbReference type="AlphaFoldDB" id="A0A433RRF4"/>
<comment type="caution">
    <text evidence="1">The sequence shown here is derived from an EMBL/GenBank/DDBJ whole genome shotgun (WGS) entry which is preliminary data.</text>
</comment>
<organism evidence="1 2">
    <name type="scientific">Candidatus Kurthia intestinigallinarum</name>
    <dbReference type="NCBI Taxonomy" id="1562256"/>
    <lineage>
        <taxon>Bacteria</taxon>
        <taxon>Bacillati</taxon>
        <taxon>Bacillota</taxon>
        <taxon>Bacilli</taxon>
        <taxon>Bacillales</taxon>
        <taxon>Caryophanaceae</taxon>
        <taxon>Kurthia</taxon>
    </lineage>
</organism>
<accession>A0A433RRF4</accession>
<evidence type="ECO:0000313" key="2">
    <source>
        <dbReference type="Proteomes" id="UP000288623"/>
    </source>
</evidence>
<name>A0A433RRF4_9BACL</name>
<proteinExistence type="predicted"/>
<dbReference type="Proteomes" id="UP000288623">
    <property type="component" value="Unassembled WGS sequence"/>
</dbReference>
<dbReference type="RefSeq" id="WP_126991310.1">
    <property type="nucleotide sequence ID" value="NZ_JTFC01000036.1"/>
</dbReference>
<dbReference type="EMBL" id="JTFC01000036">
    <property type="protein sequence ID" value="RUS53690.1"/>
    <property type="molecule type" value="Genomic_DNA"/>
</dbReference>
<reference evidence="1 2" key="1">
    <citation type="submission" date="2014-11" db="EMBL/GenBank/DDBJ databases">
        <title>Genome sequence and analysis of novel Kurthia sp.</title>
        <authorList>
            <person name="Lawson J.N."/>
            <person name="Gonzalez J.E."/>
            <person name="Rinauldi L."/>
            <person name="Xuan Z."/>
            <person name="Firman A."/>
            <person name="Shaddox L."/>
            <person name="Trudeau A."/>
            <person name="Shah S."/>
            <person name="Reiman D."/>
        </authorList>
    </citation>
    <scope>NUCLEOTIDE SEQUENCE [LARGE SCALE GENOMIC DNA]</scope>
    <source>
        <strain evidence="1 2">3B1D</strain>
    </source>
</reference>
<evidence type="ECO:0000313" key="1">
    <source>
        <dbReference type="EMBL" id="RUS53690.1"/>
    </source>
</evidence>
<sequence>MTIYHSKESTIFTITPQPVVEKVLLKDVGCEVGLDANQQIATLRFTRDDFERRKKLTIYGGTYFKILRKQPTAVYTYYNAVFSFAKGKLASIEFKHQAETVKEMRMELLLPPIEYDEETEMISLALDEDVSLTDPRAAAFAWHNLKSQADNFYFDGKLVVYLDGELFFEESTTDVCGLLKALKTYKEYDGVKDILFLDSTVTFLITKSDAGMHLYTHDEAQQWSKLIPPALFDKAIEDVYTAFCTLLIDTKLPLSQREDVLALSMV</sequence>
<gene>
    <name evidence="1" type="ORF">QI30_14385</name>
</gene>
<keyword evidence="2" id="KW-1185">Reference proteome</keyword>
<protein>
    <submittedName>
        <fullName evidence="1">Uncharacterized protein</fullName>
    </submittedName>
</protein>